<accession>A0AAD3Y079</accession>
<gene>
    <name evidence="1" type="ORF">Nepgr_024598</name>
</gene>
<sequence>MSCDLVPLMDSMNPTTIKQSGRDVGAFGCCTVKNSDQAFFHVKANSLYASHDDEAFKHCRVETSKDGSDRDFITSSNPMSVVLSFYLA</sequence>
<dbReference type="AlphaFoldDB" id="A0AAD3Y079"/>
<dbReference type="Proteomes" id="UP001279734">
    <property type="component" value="Unassembled WGS sequence"/>
</dbReference>
<organism evidence="1 2">
    <name type="scientific">Nepenthes gracilis</name>
    <name type="common">Slender pitcher plant</name>
    <dbReference type="NCBI Taxonomy" id="150966"/>
    <lineage>
        <taxon>Eukaryota</taxon>
        <taxon>Viridiplantae</taxon>
        <taxon>Streptophyta</taxon>
        <taxon>Embryophyta</taxon>
        <taxon>Tracheophyta</taxon>
        <taxon>Spermatophyta</taxon>
        <taxon>Magnoliopsida</taxon>
        <taxon>eudicotyledons</taxon>
        <taxon>Gunneridae</taxon>
        <taxon>Pentapetalae</taxon>
        <taxon>Caryophyllales</taxon>
        <taxon>Nepenthaceae</taxon>
        <taxon>Nepenthes</taxon>
    </lineage>
</organism>
<proteinExistence type="predicted"/>
<keyword evidence="2" id="KW-1185">Reference proteome</keyword>
<name>A0AAD3Y079_NEPGR</name>
<reference evidence="1" key="1">
    <citation type="submission" date="2023-05" db="EMBL/GenBank/DDBJ databases">
        <title>Nepenthes gracilis genome sequencing.</title>
        <authorList>
            <person name="Fukushima K."/>
        </authorList>
    </citation>
    <scope>NUCLEOTIDE SEQUENCE</scope>
    <source>
        <strain evidence="1">SING2019-196</strain>
    </source>
</reference>
<evidence type="ECO:0000313" key="2">
    <source>
        <dbReference type="Proteomes" id="UP001279734"/>
    </source>
</evidence>
<evidence type="ECO:0000313" key="1">
    <source>
        <dbReference type="EMBL" id="GMH22755.1"/>
    </source>
</evidence>
<protein>
    <submittedName>
        <fullName evidence="1">Uncharacterized protein</fullName>
    </submittedName>
</protein>
<dbReference type="EMBL" id="BSYO01000025">
    <property type="protein sequence ID" value="GMH22755.1"/>
    <property type="molecule type" value="Genomic_DNA"/>
</dbReference>
<comment type="caution">
    <text evidence="1">The sequence shown here is derived from an EMBL/GenBank/DDBJ whole genome shotgun (WGS) entry which is preliminary data.</text>
</comment>